<dbReference type="PROSITE" id="PS51257">
    <property type="entry name" value="PROKAR_LIPOPROTEIN"/>
    <property type="match status" value="1"/>
</dbReference>
<dbReference type="SUPFAM" id="SSF111369">
    <property type="entry name" value="HlyD-like secretion proteins"/>
    <property type="match status" value="1"/>
</dbReference>
<feature type="domain" description="Multidrug resistance protein MdtA-like C-terminal permuted SH3" evidence="6">
    <location>
        <begin position="275"/>
        <end position="326"/>
    </location>
</feature>
<name>A0ABT4YQ13_9VIBR</name>
<comment type="subcellular location">
    <subcellularLocation>
        <location evidence="1">Cell envelope</location>
    </subcellularLocation>
</comment>
<evidence type="ECO:0000259" key="6">
    <source>
        <dbReference type="Pfam" id="PF25967"/>
    </source>
</evidence>
<sequence length="344" mass="37869">MFKSQLFTFLFCTLLLAGCKEAPPVPEPDSRPAKLFAVSVGNNDLVRTFPAIAQAGDKAVMAFRVPGQLSQLNVNSGDLVERGDILAALNPDEYELLQKQARANFELANVQYQRMKKLRKDQVVSEQDFDKALATYKSANASLDQASANLSYTSLIAPYAGTVSIVNVENHEYISVNQPVMNVQTTSVLKIEFQLPGYLLNRFRGGPNKKATMTFDSFPQESFSVQLLEIDTEADSKTNSYKTTLVMDRPDEVGVLPGMSGQVRVSLPKTDATDVPDSALFTENEKQYVWRVNEEGLTEKVEIVLSEKGTVESGLNDGDLVVISGVAGVEEGTKVREWIKERGL</sequence>
<dbReference type="Gene3D" id="1.10.287.470">
    <property type="entry name" value="Helix hairpin bin"/>
    <property type="match status" value="1"/>
</dbReference>
<dbReference type="InterPro" id="IPR058625">
    <property type="entry name" value="MdtA-like_BSH"/>
</dbReference>
<protein>
    <submittedName>
        <fullName evidence="7">Efflux RND transporter periplasmic adaptor subunit</fullName>
    </submittedName>
</protein>
<evidence type="ECO:0000313" key="7">
    <source>
        <dbReference type="EMBL" id="MDB1123642.1"/>
    </source>
</evidence>
<comment type="caution">
    <text evidence="7">The sequence shown here is derived from an EMBL/GenBank/DDBJ whole genome shotgun (WGS) entry which is preliminary data.</text>
</comment>
<dbReference type="Pfam" id="PF25967">
    <property type="entry name" value="RND-MFP_C"/>
    <property type="match status" value="1"/>
</dbReference>
<gene>
    <name evidence="7" type="ORF">PGX00_08175</name>
</gene>
<dbReference type="Gene3D" id="2.40.420.20">
    <property type="match status" value="1"/>
</dbReference>
<dbReference type="InterPro" id="IPR006143">
    <property type="entry name" value="RND_pump_MFP"/>
</dbReference>
<dbReference type="NCBIfam" id="TIGR01730">
    <property type="entry name" value="RND_mfp"/>
    <property type="match status" value="1"/>
</dbReference>
<dbReference type="PANTHER" id="PTHR30469:SF20">
    <property type="entry name" value="EFFLUX RND TRANSPORTER PERIPLASMIC ADAPTOR SUBUNIT"/>
    <property type="match status" value="1"/>
</dbReference>
<dbReference type="PANTHER" id="PTHR30469">
    <property type="entry name" value="MULTIDRUG RESISTANCE PROTEIN MDTA"/>
    <property type="match status" value="1"/>
</dbReference>
<keyword evidence="3" id="KW-0813">Transport</keyword>
<dbReference type="InterPro" id="IPR058627">
    <property type="entry name" value="MdtA-like_C"/>
</dbReference>
<evidence type="ECO:0000256" key="1">
    <source>
        <dbReference type="ARBA" id="ARBA00004196"/>
    </source>
</evidence>
<dbReference type="Pfam" id="PF25917">
    <property type="entry name" value="BSH_RND"/>
    <property type="match status" value="1"/>
</dbReference>
<reference evidence="7 8" key="1">
    <citation type="submission" date="2023-01" db="EMBL/GenBank/DDBJ databases">
        <title>Vibrio sp. KJ40-1 sp.nov, isolated from marine algae.</title>
        <authorList>
            <person name="Butt M."/>
            <person name="Kim J.M.J."/>
            <person name="Jeon C.O.C."/>
        </authorList>
    </citation>
    <scope>NUCLEOTIDE SEQUENCE [LARGE SCALE GENOMIC DNA]</scope>
    <source>
        <strain evidence="7 8">KJ40-1</strain>
    </source>
</reference>
<evidence type="ECO:0000256" key="2">
    <source>
        <dbReference type="ARBA" id="ARBA00009477"/>
    </source>
</evidence>
<dbReference type="RefSeq" id="WP_272135152.1">
    <property type="nucleotide sequence ID" value="NZ_JAQLOI010000001.1"/>
</dbReference>
<dbReference type="Pfam" id="PF25876">
    <property type="entry name" value="HH_MFP_RND"/>
    <property type="match status" value="1"/>
</dbReference>
<dbReference type="Gene3D" id="2.40.50.100">
    <property type="match status" value="1"/>
</dbReference>
<evidence type="ECO:0000313" key="8">
    <source>
        <dbReference type="Proteomes" id="UP001210678"/>
    </source>
</evidence>
<feature type="domain" description="Multidrug resistance protein MdtA-like alpha-helical hairpin" evidence="4">
    <location>
        <begin position="99"/>
        <end position="153"/>
    </location>
</feature>
<keyword evidence="8" id="KW-1185">Reference proteome</keyword>
<feature type="domain" description="Multidrug resistance protein MdtA-like barrel-sandwich hybrid" evidence="5">
    <location>
        <begin position="63"/>
        <end position="184"/>
    </location>
</feature>
<evidence type="ECO:0000259" key="4">
    <source>
        <dbReference type="Pfam" id="PF25876"/>
    </source>
</evidence>
<dbReference type="EMBL" id="JAQLOI010000001">
    <property type="protein sequence ID" value="MDB1123642.1"/>
    <property type="molecule type" value="Genomic_DNA"/>
</dbReference>
<organism evidence="7 8">
    <name type="scientific">Vibrio algarum</name>
    <dbReference type="NCBI Taxonomy" id="3020714"/>
    <lineage>
        <taxon>Bacteria</taxon>
        <taxon>Pseudomonadati</taxon>
        <taxon>Pseudomonadota</taxon>
        <taxon>Gammaproteobacteria</taxon>
        <taxon>Vibrionales</taxon>
        <taxon>Vibrionaceae</taxon>
        <taxon>Vibrio</taxon>
    </lineage>
</organism>
<dbReference type="InterPro" id="IPR058624">
    <property type="entry name" value="MdtA-like_HH"/>
</dbReference>
<dbReference type="Proteomes" id="UP001210678">
    <property type="component" value="Unassembled WGS sequence"/>
</dbReference>
<accession>A0ABT4YQ13</accession>
<comment type="similarity">
    <text evidence="2">Belongs to the membrane fusion protein (MFP) (TC 8.A.1) family.</text>
</comment>
<evidence type="ECO:0000256" key="3">
    <source>
        <dbReference type="ARBA" id="ARBA00022448"/>
    </source>
</evidence>
<evidence type="ECO:0000259" key="5">
    <source>
        <dbReference type="Pfam" id="PF25917"/>
    </source>
</evidence>
<proteinExistence type="inferred from homology"/>
<dbReference type="Gene3D" id="2.40.30.170">
    <property type="match status" value="1"/>
</dbReference>